<reference evidence="1 2" key="1">
    <citation type="submission" date="2019-04" db="EMBL/GenBank/DDBJ databases">
        <title>Friends and foes A comparative genomics studyof 23 Aspergillus species from section Flavi.</title>
        <authorList>
            <consortium name="DOE Joint Genome Institute"/>
            <person name="Kjaerbolling I."/>
            <person name="Vesth T."/>
            <person name="Frisvad J.C."/>
            <person name="Nybo J.L."/>
            <person name="Theobald S."/>
            <person name="Kildgaard S."/>
            <person name="Isbrandt T."/>
            <person name="Kuo A."/>
            <person name="Sato A."/>
            <person name="Lyhne E.K."/>
            <person name="Kogle M.E."/>
            <person name="Wiebenga A."/>
            <person name="Kun R.S."/>
            <person name="Lubbers R.J."/>
            <person name="Makela M.R."/>
            <person name="Barry K."/>
            <person name="Chovatia M."/>
            <person name="Clum A."/>
            <person name="Daum C."/>
            <person name="Haridas S."/>
            <person name="He G."/>
            <person name="LaButti K."/>
            <person name="Lipzen A."/>
            <person name="Mondo S."/>
            <person name="Riley R."/>
            <person name="Salamov A."/>
            <person name="Simmons B.A."/>
            <person name="Magnuson J.K."/>
            <person name="Henrissat B."/>
            <person name="Mortensen U.H."/>
            <person name="Larsen T.O."/>
            <person name="Devries R.P."/>
            <person name="Grigoriev I.V."/>
            <person name="Machida M."/>
            <person name="Baker S.E."/>
            <person name="Andersen M.R."/>
        </authorList>
    </citation>
    <scope>NUCLEOTIDE SEQUENCE [LARGE SCALE GENOMIC DNA]</scope>
    <source>
        <strain evidence="1 2">CBS 763.97</strain>
    </source>
</reference>
<dbReference type="AlphaFoldDB" id="A0A5N6ZN53"/>
<accession>A0A5N6ZN53</accession>
<dbReference type="GeneID" id="43653571"/>
<evidence type="ECO:0000313" key="1">
    <source>
        <dbReference type="EMBL" id="KAE8358269.1"/>
    </source>
</evidence>
<dbReference type="RefSeq" id="XP_031921350.1">
    <property type="nucleotide sequence ID" value="XM_032069125.1"/>
</dbReference>
<gene>
    <name evidence="1" type="ORF">BDV27DRAFT_138006</name>
</gene>
<dbReference type="EMBL" id="ML737909">
    <property type="protein sequence ID" value="KAE8358269.1"/>
    <property type="molecule type" value="Genomic_DNA"/>
</dbReference>
<organism evidence="1 2">
    <name type="scientific">Aspergillus caelatus</name>
    <dbReference type="NCBI Taxonomy" id="61420"/>
    <lineage>
        <taxon>Eukaryota</taxon>
        <taxon>Fungi</taxon>
        <taxon>Dikarya</taxon>
        <taxon>Ascomycota</taxon>
        <taxon>Pezizomycotina</taxon>
        <taxon>Eurotiomycetes</taxon>
        <taxon>Eurotiomycetidae</taxon>
        <taxon>Eurotiales</taxon>
        <taxon>Aspergillaceae</taxon>
        <taxon>Aspergillus</taxon>
        <taxon>Aspergillus subgen. Circumdati</taxon>
    </lineage>
</organism>
<keyword evidence="2" id="KW-1185">Reference proteome</keyword>
<sequence>MPRRKKLIAGWQPTYMICAFRFICSGMCGNSLGHPLSASQRIRIRIRSTTTVKILEFSITSILVITGEDAVRCEGLFIARFTREPIIAAPQGQS</sequence>
<proteinExistence type="predicted"/>
<name>A0A5N6ZN53_9EURO</name>
<dbReference type="Proteomes" id="UP000326268">
    <property type="component" value="Unassembled WGS sequence"/>
</dbReference>
<protein>
    <submittedName>
        <fullName evidence="1">Uncharacterized protein</fullName>
    </submittedName>
</protein>
<evidence type="ECO:0000313" key="2">
    <source>
        <dbReference type="Proteomes" id="UP000326268"/>
    </source>
</evidence>